<dbReference type="EMBL" id="JAIQCV010000003">
    <property type="protein sequence ID" value="KAH1114956.1"/>
    <property type="molecule type" value="Genomic_DNA"/>
</dbReference>
<evidence type="ECO:0000313" key="2">
    <source>
        <dbReference type="Proteomes" id="UP000828251"/>
    </source>
</evidence>
<gene>
    <name evidence="1" type="ORF">J1N35_008334</name>
</gene>
<reference evidence="1 2" key="1">
    <citation type="journal article" date="2021" name="Plant Biotechnol. J.">
        <title>Multi-omics assisted identification of the key and species-specific regulatory components of drought-tolerant mechanisms in Gossypium stocksii.</title>
        <authorList>
            <person name="Yu D."/>
            <person name="Ke L."/>
            <person name="Zhang D."/>
            <person name="Wu Y."/>
            <person name="Sun Y."/>
            <person name="Mei J."/>
            <person name="Sun J."/>
            <person name="Sun Y."/>
        </authorList>
    </citation>
    <scope>NUCLEOTIDE SEQUENCE [LARGE SCALE GENOMIC DNA]</scope>
    <source>
        <strain evidence="2">cv. E1</strain>
        <tissue evidence="1">Leaf</tissue>
    </source>
</reference>
<dbReference type="OrthoDB" id="1020247at2759"/>
<evidence type="ECO:0000313" key="1">
    <source>
        <dbReference type="EMBL" id="KAH1114956.1"/>
    </source>
</evidence>
<proteinExistence type="predicted"/>
<comment type="caution">
    <text evidence="1">The sequence shown here is derived from an EMBL/GenBank/DDBJ whole genome shotgun (WGS) entry which is preliminary data.</text>
</comment>
<organism evidence="1 2">
    <name type="scientific">Gossypium stocksii</name>
    <dbReference type="NCBI Taxonomy" id="47602"/>
    <lineage>
        <taxon>Eukaryota</taxon>
        <taxon>Viridiplantae</taxon>
        <taxon>Streptophyta</taxon>
        <taxon>Embryophyta</taxon>
        <taxon>Tracheophyta</taxon>
        <taxon>Spermatophyta</taxon>
        <taxon>Magnoliopsida</taxon>
        <taxon>eudicotyledons</taxon>
        <taxon>Gunneridae</taxon>
        <taxon>Pentapetalae</taxon>
        <taxon>rosids</taxon>
        <taxon>malvids</taxon>
        <taxon>Malvales</taxon>
        <taxon>Malvaceae</taxon>
        <taxon>Malvoideae</taxon>
        <taxon>Gossypium</taxon>
    </lineage>
</organism>
<name>A0A9D3W8W6_9ROSI</name>
<dbReference type="AlphaFoldDB" id="A0A9D3W8W6"/>
<keyword evidence="2" id="KW-1185">Reference proteome</keyword>
<protein>
    <submittedName>
        <fullName evidence="1">Uncharacterized protein</fullName>
    </submittedName>
</protein>
<sequence>MKNLGRRYNLITLISMDMDCLFFSNNSLVAVSLPSDFKVPKEMFEGQNLGILSTPPPIRHNARRLNARDRYAFHEDGGHKTEECTSLKDAIVGAICNGELNDFMAQNSEQHGQSSTISDG</sequence>
<dbReference type="Proteomes" id="UP000828251">
    <property type="component" value="Unassembled WGS sequence"/>
</dbReference>
<accession>A0A9D3W8W6</accession>